<evidence type="ECO:0000313" key="7">
    <source>
        <dbReference type="Proteomes" id="UP000183788"/>
    </source>
</evidence>
<sequence>MVNLEWYRTFKAVYQTRSLTAAAKALFISQPNVSQHLSSLEAHVGKTLFERKPRIVPTEYGKLFYTQVVEPLEKLEKVEASFNAACLKTQLPIIRLGAVQEYFQAVLTEHISDIDANLILSFGRTHDLLARLHRGALDFVVATKVTDYKNVVFEEIRQERFIIAGSEGIDTGEFDQYVMEEDWGKAEAWLLSQTWFAYSADLAVERRFWQKNFAKRPAIQPYCVIPDMNIILKSLKYTNGLTIAADYLVEEELKVVWNGNVPSENILYLAYDKTKVTSEMVGLMKRFVGI</sequence>
<dbReference type="Proteomes" id="UP000183788">
    <property type="component" value="Unassembled WGS sequence"/>
</dbReference>
<evidence type="ECO:0000259" key="4">
    <source>
        <dbReference type="PROSITE" id="PS50931"/>
    </source>
</evidence>
<keyword evidence="8" id="KW-1185">Reference proteome</keyword>
<dbReference type="PROSITE" id="PS50931">
    <property type="entry name" value="HTH_LYSR"/>
    <property type="match status" value="1"/>
</dbReference>
<evidence type="ECO:0000313" key="8">
    <source>
        <dbReference type="Proteomes" id="UP001326715"/>
    </source>
</evidence>
<dbReference type="Pfam" id="PF00126">
    <property type="entry name" value="HTH_1"/>
    <property type="match status" value="1"/>
</dbReference>
<dbReference type="PANTHER" id="PTHR30126:SF39">
    <property type="entry name" value="HTH-TYPE TRANSCRIPTIONAL REGULATOR CYSL"/>
    <property type="match status" value="1"/>
</dbReference>
<dbReference type="GO" id="GO:0003700">
    <property type="term" value="F:DNA-binding transcription factor activity"/>
    <property type="evidence" value="ECO:0007669"/>
    <property type="project" value="InterPro"/>
</dbReference>
<evidence type="ECO:0000256" key="2">
    <source>
        <dbReference type="ARBA" id="ARBA00023015"/>
    </source>
</evidence>
<dbReference type="SUPFAM" id="SSF46785">
    <property type="entry name" value="Winged helix' DNA-binding domain"/>
    <property type="match status" value="1"/>
</dbReference>
<dbReference type="OrthoDB" id="646694at2"/>
<keyword evidence="3" id="KW-0804">Transcription</keyword>
<dbReference type="AlphaFoldDB" id="A0A1K1R9J8"/>
<feature type="domain" description="HTH lysR-type" evidence="4">
    <location>
        <begin position="2"/>
        <end position="58"/>
    </location>
</feature>
<proteinExistence type="inferred from homology"/>
<dbReference type="Gene3D" id="1.10.10.10">
    <property type="entry name" value="Winged helix-like DNA-binding domain superfamily/Winged helix DNA-binding domain"/>
    <property type="match status" value="1"/>
</dbReference>
<protein>
    <submittedName>
        <fullName evidence="5">DNA-binding transcriptional regulator, LysR family</fullName>
    </submittedName>
    <submittedName>
        <fullName evidence="6">LysR family transcriptional regulator</fullName>
    </submittedName>
</protein>
<evidence type="ECO:0000313" key="5">
    <source>
        <dbReference type="EMBL" id="SFW68815.1"/>
    </source>
</evidence>
<dbReference type="InterPro" id="IPR000847">
    <property type="entry name" value="LysR_HTH_N"/>
</dbReference>
<accession>A0A1K1R9J8</accession>
<evidence type="ECO:0000313" key="6">
    <source>
        <dbReference type="EMBL" id="WQG88866.1"/>
    </source>
</evidence>
<dbReference type="SUPFAM" id="SSF53850">
    <property type="entry name" value="Periplasmic binding protein-like II"/>
    <property type="match status" value="1"/>
</dbReference>
<reference evidence="6 8" key="2">
    <citation type="submission" date="2023-11" db="EMBL/GenBank/DDBJ databases">
        <title>MicrobeMod: A computational toolkit for identifying prokaryotic methylation and restriction-modification with nanopore sequencing.</title>
        <authorList>
            <person name="Crits-Christoph A."/>
            <person name="Kang S.C."/>
            <person name="Lee H."/>
            <person name="Ostrov N."/>
        </authorList>
    </citation>
    <scope>NUCLEOTIDE SEQUENCE [LARGE SCALE GENOMIC DNA]</scope>
    <source>
        <strain evidence="6 8">ATCC 23090</strain>
    </source>
</reference>
<dbReference type="InterPro" id="IPR036388">
    <property type="entry name" value="WH-like_DNA-bd_sf"/>
</dbReference>
<dbReference type="Proteomes" id="UP001326715">
    <property type="component" value="Chromosome"/>
</dbReference>
<organism evidence="5 7">
    <name type="scientific">Chitinophaga sancti</name>
    <dbReference type="NCBI Taxonomy" id="1004"/>
    <lineage>
        <taxon>Bacteria</taxon>
        <taxon>Pseudomonadati</taxon>
        <taxon>Bacteroidota</taxon>
        <taxon>Chitinophagia</taxon>
        <taxon>Chitinophagales</taxon>
        <taxon>Chitinophagaceae</taxon>
        <taxon>Chitinophaga</taxon>
    </lineage>
</organism>
<evidence type="ECO:0000256" key="3">
    <source>
        <dbReference type="ARBA" id="ARBA00023163"/>
    </source>
</evidence>
<comment type="similarity">
    <text evidence="1">Belongs to the LysR transcriptional regulatory family.</text>
</comment>
<dbReference type="PRINTS" id="PR00039">
    <property type="entry name" value="HTHLYSR"/>
</dbReference>
<reference evidence="5 7" key="1">
    <citation type="submission" date="2016-11" db="EMBL/GenBank/DDBJ databases">
        <authorList>
            <person name="Jaros S."/>
            <person name="Januszkiewicz K."/>
            <person name="Wedrychowicz H."/>
        </authorList>
    </citation>
    <scope>NUCLEOTIDE SEQUENCE [LARGE SCALE GENOMIC DNA]</scope>
    <source>
        <strain evidence="5 7">DSM 784</strain>
    </source>
</reference>
<dbReference type="PANTHER" id="PTHR30126">
    <property type="entry name" value="HTH-TYPE TRANSCRIPTIONAL REGULATOR"/>
    <property type="match status" value="1"/>
</dbReference>
<gene>
    <name evidence="5" type="ORF">SAMN05661012_03514</name>
    <name evidence="6" type="ORF">SR876_28460</name>
</gene>
<dbReference type="EMBL" id="CP140154">
    <property type="protein sequence ID" value="WQG88866.1"/>
    <property type="molecule type" value="Genomic_DNA"/>
</dbReference>
<keyword evidence="2" id="KW-0805">Transcription regulation</keyword>
<dbReference type="RefSeq" id="WP_072362533.1">
    <property type="nucleotide sequence ID" value="NZ_CBHWAX010000126.1"/>
</dbReference>
<dbReference type="STRING" id="1004.SAMN05661012_03514"/>
<keyword evidence="5" id="KW-0238">DNA-binding</keyword>
<dbReference type="GO" id="GO:0000976">
    <property type="term" value="F:transcription cis-regulatory region binding"/>
    <property type="evidence" value="ECO:0007669"/>
    <property type="project" value="TreeGrafter"/>
</dbReference>
<dbReference type="InterPro" id="IPR036390">
    <property type="entry name" value="WH_DNA-bd_sf"/>
</dbReference>
<evidence type="ECO:0000256" key="1">
    <source>
        <dbReference type="ARBA" id="ARBA00009437"/>
    </source>
</evidence>
<dbReference type="EMBL" id="FPIZ01000011">
    <property type="protein sequence ID" value="SFW68815.1"/>
    <property type="molecule type" value="Genomic_DNA"/>
</dbReference>
<name>A0A1K1R9J8_9BACT</name>